<accession>A0ABS1DEC5</accession>
<dbReference type="InterPro" id="IPR028082">
    <property type="entry name" value="Peripla_BP_I"/>
</dbReference>
<dbReference type="Pfam" id="PF13458">
    <property type="entry name" value="Peripla_BP_6"/>
    <property type="match status" value="1"/>
</dbReference>
<dbReference type="RefSeq" id="WP_200341139.1">
    <property type="nucleotide sequence ID" value="NZ_NRRL01000031.1"/>
</dbReference>
<keyword evidence="7" id="KW-1185">Reference proteome</keyword>
<dbReference type="Proteomes" id="UP001296873">
    <property type="component" value="Unassembled WGS sequence"/>
</dbReference>
<evidence type="ECO:0000256" key="1">
    <source>
        <dbReference type="ARBA" id="ARBA00010062"/>
    </source>
</evidence>
<name>A0ABS1DEC5_9PROT</name>
<dbReference type="PANTHER" id="PTHR30483:SF6">
    <property type="entry name" value="PERIPLASMIC BINDING PROTEIN OF ABC TRANSPORTER FOR NATURAL AMINO ACIDS"/>
    <property type="match status" value="1"/>
</dbReference>
<comment type="similarity">
    <text evidence="1">Belongs to the leucine-binding protein family.</text>
</comment>
<dbReference type="InterPro" id="IPR028081">
    <property type="entry name" value="Leu-bd"/>
</dbReference>
<sequence length="413" mass="44532">MKLPAKLSGAAIACGAALALAGAPASAQDKEPIRIGVMSSLSGAFAQMGQDGVDGVRMAFDEVNNEIAGRPVELFVEDSAMNPSTAVEKTRALVNRDGAQLVLGPLSGAAGLAVKNGADEFPNATIIVAGSAAEDITMRGIAPNVFRTSYTGAQPTFPLGNYAYQQGYRKVAIVAEDYAFPYAQVGGFMKTFCALGGTVTEKFWVPIGTSDYSSIVAQIPQDIDALFVALGGTDAVNFIKQMDQFGLLDQIDILGGTVTVDGTQLASIGPLMEGVVSGSIMSGQLENEAFKELDRKFQELRGRPPSLFVENYYRAAKWAILALQDIEGRIEDQEAFREELLQTSFQAPGSFVSFDKYHNVVPDVYLNRVQKVDGQWRNVPIRTYSRVSQFWTFDPEEYQAAPPYDRDTPSCPG</sequence>
<evidence type="ECO:0000313" key="6">
    <source>
        <dbReference type="EMBL" id="MBK1668817.1"/>
    </source>
</evidence>
<keyword evidence="2 4" id="KW-0732">Signal</keyword>
<reference evidence="6 7" key="1">
    <citation type="journal article" date="2020" name="Microorganisms">
        <title>Osmotic Adaptation and Compatible Solute Biosynthesis of Phototrophic Bacteria as Revealed from Genome Analyses.</title>
        <authorList>
            <person name="Imhoff J.F."/>
            <person name="Rahn T."/>
            <person name="Kunzel S."/>
            <person name="Keller A."/>
            <person name="Neulinger S.C."/>
        </authorList>
    </citation>
    <scope>NUCLEOTIDE SEQUENCE [LARGE SCALE GENOMIC DNA]</scope>
    <source>
        <strain evidence="6 7">DSM 9895</strain>
    </source>
</reference>
<feature type="domain" description="Leucine-binding protein" evidence="5">
    <location>
        <begin position="32"/>
        <end position="370"/>
    </location>
</feature>
<feature type="chain" id="PRO_5045912561" description="Leucine-binding protein domain-containing protein" evidence="4">
    <location>
        <begin position="28"/>
        <end position="413"/>
    </location>
</feature>
<organism evidence="6 7">
    <name type="scientific">Rhodovibrio sodomensis</name>
    <dbReference type="NCBI Taxonomy" id="1088"/>
    <lineage>
        <taxon>Bacteria</taxon>
        <taxon>Pseudomonadati</taxon>
        <taxon>Pseudomonadota</taxon>
        <taxon>Alphaproteobacteria</taxon>
        <taxon>Rhodospirillales</taxon>
        <taxon>Rhodovibrionaceae</taxon>
        <taxon>Rhodovibrio</taxon>
    </lineage>
</organism>
<keyword evidence="3" id="KW-0813">Transport</keyword>
<evidence type="ECO:0000313" key="7">
    <source>
        <dbReference type="Proteomes" id="UP001296873"/>
    </source>
</evidence>
<keyword evidence="3" id="KW-0029">Amino-acid transport</keyword>
<gene>
    <name evidence="6" type="ORF">CKO28_12325</name>
</gene>
<evidence type="ECO:0000256" key="4">
    <source>
        <dbReference type="SAM" id="SignalP"/>
    </source>
</evidence>
<protein>
    <recommendedName>
        <fullName evidence="5">Leucine-binding protein domain-containing protein</fullName>
    </recommendedName>
</protein>
<dbReference type="SUPFAM" id="SSF53822">
    <property type="entry name" value="Periplasmic binding protein-like I"/>
    <property type="match status" value="1"/>
</dbReference>
<dbReference type="CDD" id="cd06332">
    <property type="entry name" value="PBP1_aromatic_compounds-like"/>
    <property type="match status" value="1"/>
</dbReference>
<evidence type="ECO:0000256" key="2">
    <source>
        <dbReference type="ARBA" id="ARBA00022729"/>
    </source>
</evidence>
<comment type="caution">
    <text evidence="6">The sequence shown here is derived from an EMBL/GenBank/DDBJ whole genome shotgun (WGS) entry which is preliminary data.</text>
</comment>
<evidence type="ECO:0000256" key="3">
    <source>
        <dbReference type="ARBA" id="ARBA00022970"/>
    </source>
</evidence>
<dbReference type="PANTHER" id="PTHR30483">
    <property type="entry name" value="LEUCINE-SPECIFIC-BINDING PROTEIN"/>
    <property type="match status" value="1"/>
</dbReference>
<feature type="signal peptide" evidence="4">
    <location>
        <begin position="1"/>
        <end position="27"/>
    </location>
</feature>
<dbReference type="EMBL" id="NRRL01000031">
    <property type="protein sequence ID" value="MBK1668817.1"/>
    <property type="molecule type" value="Genomic_DNA"/>
</dbReference>
<dbReference type="Gene3D" id="3.40.50.2300">
    <property type="match status" value="2"/>
</dbReference>
<evidence type="ECO:0000259" key="5">
    <source>
        <dbReference type="Pfam" id="PF13458"/>
    </source>
</evidence>
<dbReference type="InterPro" id="IPR051010">
    <property type="entry name" value="BCAA_transport"/>
</dbReference>
<proteinExistence type="inferred from homology"/>